<evidence type="ECO:0000313" key="4">
    <source>
        <dbReference type="Proteomes" id="UP000007800"/>
    </source>
</evidence>
<feature type="transmembrane region" description="Helical" evidence="2">
    <location>
        <begin position="70"/>
        <end position="91"/>
    </location>
</feature>
<accession>C5M1Q3</accession>
<feature type="transmembrane region" description="Helical" evidence="2">
    <location>
        <begin position="140"/>
        <end position="173"/>
    </location>
</feature>
<evidence type="ECO:0008006" key="5">
    <source>
        <dbReference type="Google" id="ProtNLM"/>
    </source>
</evidence>
<dbReference type="OMA" id="QRRINDY"/>
<keyword evidence="2" id="KW-0472">Membrane</keyword>
<dbReference type="InParanoid" id="C5M1Q3"/>
<feature type="region of interest" description="Disordered" evidence="1">
    <location>
        <begin position="1"/>
        <end position="38"/>
    </location>
</feature>
<dbReference type="EMBL" id="GG687613">
    <property type="protein sequence ID" value="EEQ97091.1"/>
    <property type="molecule type" value="Genomic_DNA"/>
</dbReference>
<proteinExistence type="predicted"/>
<dbReference type="GeneID" id="9053316"/>
<keyword evidence="4" id="KW-1185">Reference proteome</keyword>
<dbReference type="Proteomes" id="UP000007800">
    <property type="component" value="Unassembled WGS sequence"/>
</dbReference>
<feature type="compositionally biased region" description="Gly residues" evidence="1">
    <location>
        <begin position="15"/>
        <end position="24"/>
    </location>
</feature>
<evidence type="ECO:0000256" key="2">
    <source>
        <dbReference type="SAM" id="Phobius"/>
    </source>
</evidence>
<sequence length="216" mass="23399">MSTSTAVIDERDGVGCSGSEGGGPSTTTPDNTVDLETGQTQTQTDGVTIWAIFVVEKNDTVCDRPLRTFLFVYFFGVVYAILKPIITRVLLCYNPSNDPERPLRVKIHDTLFTAFCFVWPIVGAVWLGSSNTCSDTAPTLFAVSTVIVVVLIVAWVMTLLGPPLLLGILMLIIRRGHIRVAKVRQQKVDKVISALRIVPAGEASKVAGECSVCLTE</sequence>
<keyword evidence="2" id="KW-1133">Transmembrane helix</keyword>
<dbReference type="AlphaFoldDB" id="C5M1Q3"/>
<gene>
    <name evidence="3" type="ORF">Pmar_PMAR027337</name>
</gene>
<feature type="transmembrane region" description="Helical" evidence="2">
    <location>
        <begin position="111"/>
        <end position="128"/>
    </location>
</feature>
<reference evidence="3 4" key="1">
    <citation type="submission" date="2008-07" db="EMBL/GenBank/DDBJ databases">
        <authorList>
            <person name="El-Sayed N."/>
            <person name="Caler E."/>
            <person name="Inman J."/>
            <person name="Amedeo P."/>
            <person name="Hass B."/>
            <person name="Wortman J."/>
        </authorList>
    </citation>
    <scope>NUCLEOTIDE SEQUENCE [LARGE SCALE GENOMIC DNA]</scope>
    <source>
        <strain evidence="4">ATCC 50983 / TXsc</strain>
    </source>
</reference>
<keyword evidence="2" id="KW-0812">Transmembrane</keyword>
<dbReference type="RefSeq" id="XP_002764374.1">
    <property type="nucleotide sequence ID" value="XM_002764328.1"/>
</dbReference>
<protein>
    <recommendedName>
        <fullName evidence="5">Transmembrane protein</fullName>
    </recommendedName>
</protein>
<evidence type="ECO:0000256" key="1">
    <source>
        <dbReference type="SAM" id="MobiDB-lite"/>
    </source>
</evidence>
<name>C5M1Q3_PERM5</name>
<organism evidence="4">
    <name type="scientific">Perkinsus marinus (strain ATCC 50983 / TXsc)</name>
    <dbReference type="NCBI Taxonomy" id="423536"/>
    <lineage>
        <taxon>Eukaryota</taxon>
        <taxon>Sar</taxon>
        <taxon>Alveolata</taxon>
        <taxon>Perkinsozoa</taxon>
        <taxon>Perkinsea</taxon>
        <taxon>Perkinsida</taxon>
        <taxon>Perkinsidae</taxon>
        <taxon>Perkinsus</taxon>
    </lineage>
</organism>
<evidence type="ECO:0000313" key="3">
    <source>
        <dbReference type="EMBL" id="EEQ97091.1"/>
    </source>
</evidence>